<gene>
    <name evidence="2" type="ORF">GCM10011354_33010</name>
</gene>
<organism evidence="2 3">
    <name type="scientific">Egicoccus halophilus</name>
    <dbReference type="NCBI Taxonomy" id="1670830"/>
    <lineage>
        <taxon>Bacteria</taxon>
        <taxon>Bacillati</taxon>
        <taxon>Actinomycetota</taxon>
        <taxon>Nitriliruptoria</taxon>
        <taxon>Egicoccales</taxon>
        <taxon>Egicoccaceae</taxon>
        <taxon>Egicoccus</taxon>
    </lineage>
</organism>
<dbReference type="RefSeq" id="WP_130650281.1">
    <property type="nucleotide sequence ID" value="NZ_BMHA01000014.1"/>
</dbReference>
<evidence type="ECO:0008006" key="4">
    <source>
        <dbReference type="Google" id="ProtNLM"/>
    </source>
</evidence>
<feature type="compositionally biased region" description="Low complexity" evidence="1">
    <location>
        <begin position="13"/>
        <end position="22"/>
    </location>
</feature>
<accession>A0A8J3ETB8</accession>
<comment type="caution">
    <text evidence="2">The sequence shown here is derived from an EMBL/GenBank/DDBJ whole genome shotgun (WGS) entry which is preliminary data.</text>
</comment>
<protein>
    <recommendedName>
        <fullName evidence="4">SCO1664 family protein</fullName>
    </recommendedName>
</protein>
<reference evidence="2" key="1">
    <citation type="journal article" date="2014" name="Int. J. Syst. Evol. Microbiol.">
        <title>Complete genome sequence of Corynebacterium casei LMG S-19264T (=DSM 44701T), isolated from a smear-ripened cheese.</title>
        <authorList>
            <consortium name="US DOE Joint Genome Institute (JGI-PGF)"/>
            <person name="Walter F."/>
            <person name="Albersmeier A."/>
            <person name="Kalinowski J."/>
            <person name="Ruckert C."/>
        </authorList>
    </citation>
    <scope>NUCLEOTIDE SEQUENCE</scope>
    <source>
        <strain evidence="2">CGMCC 1.14988</strain>
    </source>
</reference>
<keyword evidence="3" id="KW-1185">Reference proteome</keyword>
<dbReference type="OrthoDB" id="3423180at2"/>
<name>A0A8J3ETB8_9ACTN</name>
<dbReference type="AlphaFoldDB" id="A0A8J3ETB8"/>
<dbReference type="Proteomes" id="UP000650511">
    <property type="component" value="Unassembled WGS sequence"/>
</dbReference>
<evidence type="ECO:0000313" key="3">
    <source>
        <dbReference type="Proteomes" id="UP000650511"/>
    </source>
</evidence>
<proteinExistence type="predicted"/>
<sequence>MTDPADAREPADAPDAGAADADAVDATMARRLRTAPLEAVGQFADASNATLLVRLRDRDPRTLDELVADLGHEPTVEELDPRDLAVYKPRRGEAPLWDFPSGTLHRREVAAWEISDALGWELVPTTVVRTEAPFGVGSLQRFVPHDPEQHYFWLLEQAEPAVVAQLVAMVVFDLVIDNADRKGGHVLLEQPIDGRPADPAVPRIRLVDHGVSLNVEPKLRTVGWHFAGEPVPDHLRVEVAALAAAFDEDLAPRLDGLLEGPELAVLAQRLRRVAELEVFPSPQGERPFPWPLL</sequence>
<dbReference type="InterPro" id="IPR022292">
    <property type="entry name" value="CHP03843"/>
</dbReference>
<reference evidence="2" key="2">
    <citation type="submission" date="2020-09" db="EMBL/GenBank/DDBJ databases">
        <authorList>
            <person name="Sun Q."/>
            <person name="Zhou Y."/>
        </authorList>
    </citation>
    <scope>NUCLEOTIDE SEQUENCE</scope>
    <source>
        <strain evidence="2">CGMCC 1.14988</strain>
    </source>
</reference>
<evidence type="ECO:0000256" key="1">
    <source>
        <dbReference type="SAM" id="MobiDB-lite"/>
    </source>
</evidence>
<feature type="region of interest" description="Disordered" evidence="1">
    <location>
        <begin position="1"/>
        <end position="22"/>
    </location>
</feature>
<evidence type="ECO:0000313" key="2">
    <source>
        <dbReference type="EMBL" id="GGI09223.1"/>
    </source>
</evidence>
<dbReference type="NCBIfam" id="TIGR03843">
    <property type="entry name" value="SCO1664 family protein"/>
    <property type="match status" value="1"/>
</dbReference>
<feature type="compositionally biased region" description="Basic and acidic residues" evidence="1">
    <location>
        <begin position="1"/>
        <end position="11"/>
    </location>
</feature>
<dbReference type="EMBL" id="BMHA01000014">
    <property type="protein sequence ID" value="GGI09223.1"/>
    <property type="molecule type" value="Genomic_DNA"/>
</dbReference>